<dbReference type="AlphaFoldDB" id="A0A4R2KKC3"/>
<keyword evidence="3" id="KW-1185">Reference proteome</keyword>
<sequence>MGSPMDLYLNPKTAFAASFMGHCNLLSHETFQQVIALENVKEGFYAIRPENIGINLKENIEYTQNNYYFKGVVKRIIPQGNTIRYTVVVNGNLIDVDTLFEVNNQLTRNDDVYLSIDKELIIYFNSSKKIS</sequence>
<evidence type="ECO:0000313" key="2">
    <source>
        <dbReference type="EMBL" id="TCO74441.1"/>
    </source>
</evidence>
<dbReference type="Proteomes" id="UP000294919">
    <property type="component" value="Unassembled WGS sequence"/>
</dbReference>
<dbReference type="GO" id="GO:0005524">
    <property type="term" value="F:ATP binding"/>
    <property type="evidence" value="ECO:0007669"/>
    <property type="project" value="InterPro"/>
</dbReference>
<gene>
    <name evidence="2" type="ORF">EV214_11388</name>
</gene>
<dbReference type="SUPFAM" id="SSF50331">
    <property type="entry name" value="MOP-like"/>
    <property type="match status" value="1"/>
</dbReference>
<reference evidence="2 3" key="1">
    <citation type="submission" date="2019-03" db="EMBL/GenBank/DDBJ databases">
        <title>Genomic Encyclopedia of Type Strains, Phase IV (KMG-IV): sequencing the most valuable type-strain genomes for metagenomic binning, comparative biology and taxonomic classification.</title>
        <authorList>
            <person name="Goeker M."/>
        </authorList>
    </citation>
    <scope>NUCLEOTIDE SEQUENCE [LARGE SCALE GENOMIC DNA]</scope>
    <source>
        <strain evidence="2 3">DSM 102940</strain>
    </source>
</reference>
<dbReference type="EMBL" id="SLWV01000013">
    <property type="protein sequence ID" value="TCO74441.1"/>
    <property type="molecule type" value="Genomic_DNA"/>
</dbReference>
<dbReference type="GO" id="GO:0022857">
    <property type="term" value="F:transmembrane transporter activity"/>
    <property type="evidence" value="ECO:0007669"/>
    <property type="project" value="InterPro"/>
</dbReference>
<comment type="caution">
    <text evidence="2">The sequence shown here is derived from an EMBL/GenBank/DDBJ whole genome shotgun (WGS) entry which is preliminary data.</text>
</comment>
<feature type="domain" description="Transport-associated OB type 2" evidence="1">
    <location>
        <begin position="46"/>
        <end position="121"/>
    </location>
</feature>
<organism evidence="2 3">
    <name type="scientific">Marinisporobacter balticus</name>
    <dbReference type="NCBI Taxonomy" id="2018667"/>
    <lineage>
        <taxon>Bacteria</taxon>
        <taxon>Bacillati</taxon>
        <taxon>Bacillota</taxon>
        <taxon>Clostridia</taxon>
        <taxon>Peptostreptococcales</taxon>
        <taxon>Thermotaleaceae</taxon>
        <taxon>Marinisporobacter</taxon>
    </lineage>
</organism>
<dbReference type="InterPro" id="IPR013611">
    <property type="entry name" value="Transp-assoc_OB_typ2"/>
</dbReference>
<proteinExistence type="predicted"/>
<accession>A0A4R2KKC3</accession>
<name>A0A4R2KKC3_9FIRM</name>
<dbReference type="Pfam" id="PF08402">
    <property type="entry name" value="TOBE_2"/>
    <property type="match status" value="1"/>
</dbReference>
<dbReference type="InterPro" id="IPR008995">
    <property type="entry name" value="Mo/tungstate-bd_C_term_dom"/>
</dbReference>
<evidence type="ECO:0000313" key="3">
    <source>
        <dbReference type="Proteomes" id="UP000294919"/>
    </source>
</evidence>
<dbReference type="GO" id="GO:0043190">
    <property type="term" value="C:ATP-binding cassette (ABC) transporter complex"/>
    <property type="evidence" value="ECO:0007669"/>
    <property type="project" value="InterPro"/>
</dbReference>
<evidence type="ECO:0000259" key="1">
    <source>
        <dbReference type="Pfam" id="PF08402"/>
    </source>
</evidence>
<protein>
    <submittedName>
        <fullName evidence="2">TOBE domain-containing protein</fullName>
    </submittedName>
</protein>